<dbReference type="RefSeq" id="WP_181353468.1">
    <property type="nucleotide sequence ID" value="NZ_JABJWZ010000019.1"/>
</dbReference>
<dbReference type="EMBL" id="JABJWZ010000019">
    <property type="protein sequence ID" value="MBB1252527.1"/>
    <property type="molecule type" value="Genomic_DNA"/>
</dbReference>
<dbReference type="Proteomes" id="UP000525686">
    <property type="component" value="Unassembled WGS sequence"/>
</dbReference>
<dbReference type="CDD" id="cd12797">
    <property type="entry name" value="M23_peptidase"/>
    <property type="match status" value="1"/>
</dbReference>
<accession>A0A7W3WHL6</accession>
<dbReference type="PANTHER" id="PTHR21666">
    <property type="entry name" value="PEPTIDASE-RELATED"/>
    <property type="match status" value="1"/>
</dbReference>
<dbReference type="InterPro" id="IPR011055">
    <property type="entry name" value="Dup_hybrid_motif"/>
</dbReference>
<dbReference type="Pfam" id="PF01551">
    <property type="entry name" value="Peptidase_M23"/>
    <property type="match status" value="1"/>
</dbReference>
<dbReference type="Gene3D" id="1.10.530.10">
    <property type="match status" value="1"/>
</dbReference>
<dbReference type="InterPro" id="IPR050570">
    <property type="entry name" value="Cell_wall_metabolism_enzyme"/>
</dbReference>
<evidence type="ECO:0000259" key="1">
    <source>
        <dbReference type="Pfam" id="PF01551"/>
    </source>
</evidence>
<feature type="domain" description="M23ase beta-sheet core" evidence="1">
    <location>
        <begin position="108"/>
        <end position="198"/>
    </location>
</feature>
<organism evidence="2 3">
    <name type="scientific">Streptomyces alkaliterrae</name>
    <dbReference type="NCBI Taxonomy" id="2213162"/>
    <lineage>
        <taxon>Bacteria</taxon>
        <taxon>Bacillati</taxon>
        <taxon>Actinomycetota</taxon>
        <taxon>Actinomycetes</taxon>
        <taxon>Kitasatosporales</taxon>
        <taxon>Streptomycetaceae</taxon>
        <taxon>Streptomyces</taxon>
    </lineage>
</organism>
<comment type="caution">
    <text evidence="2">The sequence shown here is derived from an EMBL/GenBank/DDBJ whole genome shotgun (WGS) entry which is preliminary data.</text>
</comment>
<reference evidence="3" key="1">
    <citation type="submission" date="2020-05" db="EMBL/GenBank/DDBJ databases">
        <title>Classification of alakaliphilic streptomycetes isolated from an alkaline soil next to Lonar Crater, India and a proposal for the recognition of Streptomyces alkaliterrae sp. nov.</title>
        <authorList>
            <person name="Golinska P."/>
        </authorList>
    </citation>
    <scope>NUCLEOTIDE SEQUENCE [LARGE SCALE GENOMIC DNA]</scope>
    <source>
        <strain evidence="3">OF3</strain>
    </source>
</reference>
<proteinExistence type="predicted"/>
<dbReference type="InterPro" id="IPR023346">
    <property type="entry name" value="Lysozyme-like_dom_sf"/>
</dbReference>
<evidence type="ECO:0000313" key="3">
    <source>
        <dbReference type="Proteomes" id="UP000525686"/>
    </source>
</evidence>
<dbReference type="InterPro" id="IPR016047">
    <property type="entry name" value="M23ase_b-sheet_dom"/>
</dbReference>
<dbReference type="SUPFAM" id="SSF53955">
    <property type="entry name" value="Lysozyme-like"/>
    <property type="match status" value="1"/>
</dbReference>
<sequence>MQTGKTAAWAGGSGALALVALPLFLFTALGSDTVSAACGTAATATYAAGADSRTTGGAQHIDLPLAQADVPPPVPPDSIAAAPWTYPVPAPATVTARFGQSGSHWVRGHTGIDFAPPAGTPVFAATDGVVLAVVPASAGHAFGTFITVLHADNVVTVYAHLAEAAAARGQKVSTGDQIGRVGSTGNSTGPHLHFEVRPQIGGRHLPVNPEPYLSAAVVPAAGHAPAAAVVDCLVPGGGAPLPDLAQQMTPTIRRLVADCPELPVAWVHAQVAAESSWRPGAWSTDSNGGAAGLYQLNRAAWQSVEGTAGSWTPGRKPPAGHPVWEPAIHLRVGVTFVCRNLRKMTAHLNANPHKKISALDAMAVCHVAGCSRVTHSTTGIPTPGEAGCGQKCVNTIHAYLTNIHRHLPAA</sequence>
<name>A0A7W3WHL6_9ACTN</name>
<dbReference type="SUPFAM" id="SSF51261">
    <property type="entry name" value="Duplicated hybrid motif"/>
    <property type="match status" value="1"/>
</dbReference>
<dbReference type="Gene3D" id="2.70.70.10">
    <property type="entry name" value="Glucose Permease (Domain IIA)"/>
    <property type="match status" value="1"/>
</dbReference>
<dbReference type="GO" id="GO:0004222">
    <property type="term" value="F:metalloendopeptidase activity"/>
    <property type="evidence" value="ECO:0007669"/>
    <property type="project" value="TreeGrafter"/>
</dbReference>
<gene>
    <name evidence="2" type="ORF">H3146_03945</name>
</gene>
<evidence type="ECO:0000313" key="2">
    <source>
        <dbReference type="EMBL" id="MBB1252527.1"/>
    </source>
</evidence>
<dbReference type="PANTHER" id="PTHR21666:SF270">
    <property type="entry name" value="MUREIN HYDROLASE ACTIVATOR ENVC"/>
    <property type="match status" value="1"/>
</dbReference>
<dbReference type="AlphaFoldDB" id="A0A7W3WHL6"/>
<protein>
    <submittedName>
        <fullName evidence="2">Peptidoglycan DD-metalloendopeptidase family protein</fullName>
    </submittedName>
</protein>